<reference evidence="3" key="2">
    <citation type="submission" date="2021-04" db="EMBL/GenBank/DDBJ databases">
        <authorList>
            <person name="Gilroy R."/>
        </authorList>
    </citation>
    <scope>NUCLEOTIDE SEQUENCE</scope>
    <source>
        <strain evidence="3">Gambia16-930</strain>
    </source>
</reference>
<dbReference type="EMBL" id="DXGG01000059">
    <property type="protein sequence ID" value="HIW86963.1"/>
    <property type="molecule type" value="Genomic_DNA"/>
</dbReference>
<reference evidence="3" key="1">
    <citation type="journal article" date="2021" name="PeerJ">
        <title>Extensive microbial diversity within the chicken gut microbiome revealed by metagenomics and culture.</title>
        <authorList>
            <person name="Gilroy R."/>
            <person name="Ravi A."/>
            <person name="Getino M."/>
            <person name="Pursley I."/>
            <person name="Horton D.L."/>
            <person name="Alikhan N.F."/>
            <person name="Baker D."/>
            <person name="Gharbi K."/>
            <person name="Hall N."/>
            <person name="Watson M."/>
            <person name="Adriaenssens E.M."/>
            <person name="Foster-Nyarko E."/>
            <person name="Jarju S."/>
            <person name="Secka A."/>
            <person name="Antonio M."/>
            <person name="Oren A."/>
            <person name="Chaudhuri R.R."/>
            <person name="La Ragione R."/>
            <person name="Hildebrand F."/>
            <person name="Pallen M.J."/>
        </authorList>
    </citation>
    <scope>NUCLEOTIDE SEQUENCE</scope>
    <source>
        <strain evidence="3">Gambia16-930</strain>
    </source>
</reference>
<comment type="caution">
    <text evidence="3">The sequence shown here is derived from an EMBL/GenBank/DDBJ whole genome shotgun (WGS) entry which is preliminary data.</text>
</comment>
<dbReference type="PANTHER" id="PTHR34039">
    <property type="entry name" value="UPF0102 PROTEIN YRAN"/>
    <property type="match status" value="1"/>
</dbReference>
<comment type="similarity">
    <text evidence="1 2">Belongs to the UPF0102 family.</text>
</comment>
<dbReference type="SUPFAM" id="SSF52980">
    <property type="entry name" value="Restriction endonuclease-like"/>
    <property type="match status" value="1"/>
</dbReference>
<name>A0A9D1RH18_9BACT</name>
<dbReference type="AlphaFoldDB" id="A0A9D1RH18"/>
<accession>A0A9D1RH18</accession>
<dbReference type="Proteomes" id="UP000824267">
    <property type="component" value="Unassembled WGS sequence"/>
</dbReference>
<evidence type="ECO:0000313" key="3">
    <source>
        <dbReference type="EMBL" id="HIW86963.1"/>
    </source>
</evidence>
<protein>
    <recommendedName>
        <fullName evidence="2">UPF0102 protein IAC47_01635</fullName>
    </recommendedName>
</protein>
<sequence length="132" mass="15302">MSTINNKQLGNKGEDLAADLLESKGYKILERNFFCGKNEIDIIALSPCKTYIVFVEVKTRNTDYFNHPYEAVNANKQLSIIKVANSYIKRNNIDLEARFDIISIVANEDRYSLEHIIRAFEPVLSYQSNWHR</sequence>
<gene>
    <name evidence="3" type="ORF">IAC47_01635</name>
</gene>
<organism evidence="3 4">
    <name type="scientific">Candidatus Onthomorpha intestinigallinarum</name>
    <dbReference type="NCBI Taxonomy" id="2840880"/>
    <lineage>
        <taxon>Bacteria</taxon>
        <taxon>Pseudomonadati</taxon>
        <taxon>Bacteroidota</taxon>
        <taxon>Bacteroidia</taxon>
        <taxon>Bacteroidales</taxon>
        <taxon>Candidatus Onthomorpha</taxon>
    </lineage>
</organism>
<dbReference type="HAMAP" id="MF_00048">
    <property type="entry name" value="UPF0102"/>
    <property type="match status" value="1"/>
</dbReference>
<dbReference type="InterPro" id="IPR003509">
    <property type="entry name" value="UPF0102_YraN-like"/>
</dbReference>
<dbReference type="GO" id="GO:0003676">
    <property type="term" value="F:nucleic acid binding"/>
    <property type="evidence" value="ECO:0007669"/>
    <property type="project" value="InterPro"/>
</dbReference>
<dbReference type="Gene3D" id="3.40.1350.10">
    <property type="match status" value="1"/>
</dbReference>
<dbReference type="InterPro" id="IPR011856">
    <property type="entry name" value="tRNA_endonuc-like_dom_sf"/>
</dbReference>
<dbReference type="InterPro" id="IPR011335">
    <property type="entry name" value="Restrct_endonuc-II-like"/>
</dbReference>
<evidence type="ECO:0000256" key="1">
    <source>
        <dbReference type="ARBA" id="ARBA00006738"/>
    </source>
</evidence>
<proteinExistence type="inferred from homology"/>
<dbReference type="Pfam" id="PF02021">
    <property type="entry name" value="UPF0102"/>
    <property type="match status" value="1"/>
</dbReference>
<evidence type="ECO:0000256" key="2">
    <source>
        <dbReference type="HAMAP-Rule" id="MF_00048"/>
    </source>
</evidence>
<dbReference type="PANTHER" id="PTHR34039:SF1">
    <property type="entry name" value="UPF0102 PROTEIN YRAN"/>
    <property type="match status" value="1"/>
</dbReference>
<dbReference type="CDD" id="cd20736">
    <property type="entry name" value="PoNe_Nuclease"/>
    <property type="match status" value="1"/>
</dbReference>
<evidence type="ECO:0000313" key="4">
    <source>
        <dbReference type="Proteomes" id="UP000824267"/>
    </source>
</evidence>